<evidence type="ECO:0000313" key="2">
    <source>
        <dbReference type="Proteomes" id="UP000564885"/>
    </source>
</evidence>
<dbReference type="RefSeq" id="WP_171217829.1">
    <property type="nucleotide sequence ID" value="NZ_JABEPP010000002.1"/>
</dbReference>
<comment type="caution">
    <text evidence="1">The sequence shown here is derived from an EMBL/GenBank/DDBJ whole genome shotgun (WGS) entry which is preliminary data.</text>
</comment>
<gene>
    <name evidence="1" type="ORF">HJG44_08080</name>
</gene>
<reference evidence="1 2" key="1">
    <citation type="submission" date="2020-04" db="EMBL/GenBank/DDBJ databases">
        <title>Enterovirga sp. isolate from soil.</title>
        <authorList>
            <person name="Chea S."/>
            <person name="Kim D.-U."/>
        </authorList>
    </citation>
    <scope>NUCLEOTIDE SEQUENCE [LARGE SCALE GENOMIC DNA]</scope>
    <source>
        <strain evidence="1 2">DB1703</strain>
    </source>
</reference>
<protein>
    <submittedName>
        <fullName evidence="1">Uncharacterized protein</fullName>
    </submittedName>
</protein>
<dbReference type="EMBL" id="JABEPP010000002">
    <property type="protein sequence ID" value="NNM72350.1"/>
    <property type="molecule type" value="Genomic_DNA"/>
</dbReference>
<sequence>MAEVTNEPIYEVLKSIQTRLGNLEDGQREIKTELQALRGHMLAMQTDISNLYAGQAKVELRLGRIERCLELSDATV</sequence>
<proteinExistence type="predicted"/>
<keyword evidence="2" id="KW-1185">Reference proteome</keyword>
<organism evidence="1 2">
    <name type="scientific">Enterovirga aerilata</name>
    <dbReference type="NCBI Taxonomy" id="2730920"/>
    <lineage>
        <taxon>Bacteria</taxon>
        <taxon>Pseudomonadati</taxon>
        <taxon>Pseudomonadota</taxon>
        <taxon>Alphaproteobacteria</taxon>
        <taxon>Hyphomicrobiales</taxon>
        <taxon>Methylobacteriaceae</taxon>
        <taxon>Enterovirga</taxon>
    </lineage>
</organism>
<accession>A0A849I8G1</accession>
<name>A0A849I8G1_9HYPH</name>
<dbReference type="AlphaFoldDB" id="A0A849I8G1"/>
<evidence type="ECO:0000313" key="1">
    <source>
        <dbReference type="EMBL" id="NNM72350.1"/>
    </source>
</evidence>
<dbReference type="Proteomes" id="UP000564885">
    <property type="component" value="Unassembled WGS sequence"/>
</dbReference>